<dbReference type="InterPro" id="IPR036397">
    <property type="entry name" value="RNaseH_sf"/>
</dbReference>
<evidence type="ECO:0000256" key="4">
    <source>
        <dbReference type="SAM" id="Phobius"/>
    </source>
</evidence>
<keyword evidence="4" id="KW-1133">Transmembrane helix</keyword>
<proteinExistence type="predicted"/>
<feature type="transmembrane region" description="Helical" evidence="4">
    <location>
        <begin position="37"/>
        <end position="55"/>
    </location>
</feature>
<feature type="region of interest" description="Disordered" evidence="3">
    <location>
        <begin position="1243"/>
        <end position="1269"/>
    </location>
</feature>
<evidence type="ECO:0000313" key="6">
    <source>
        <dbReference type="EMBL" id="OLQ10338.1"/>
    </source>
</evidence>
<reference evidence="6 7" key="1">
    <citation type="submission" date="2016-02" db="EMBL/GenBank/DDBJ databases">
        <title>Genome analysis of coral dinoflagellate symbionts highlights evolutionary adaptations to a symbiotic lifestyle.</title>
        <authorList>
            <person name="Aranda M."/>
            <person name="Li Y."/>
            <person name="Liew Y.J."/>
            <person name="Baumgarten S."/>
            <person name="Simakov O."/>
            <person name="Wilson M."/>
            <person name="Piel J."/>
            <person name="Ashoor H."/>
            <person name="Bougouffa S."/>
            <person name="Bajic V.B."/>
            <person name="Ryu T."/>
            <person name="Ravasi T."/>
            <person name="Bayer T."/>
            <person name="Micklem G."/>
            <person name="Kim H."/>
            <person name="Bhak J."/>
            <person name="Lajeunesse T.C."/>
            <person name="Voolstra C.R."/>
        </authorList>
    </citation>
    <scope>NUCLEOTIDE SEQUENCE [LARGE SCALE GENOMIC DNA]</scope>
    <source>
        <strain evidence="6 7">CCMP2467</strain>
    </source>
</reference>
<evidence type="ECO:0000256" key="2">
    <source>
        <dbReference type="ARBA" id="ARBA00022801"/>
    </source>
</evidence>
<dbReference type="GO" id="GO:0005634">
    <property type="term" value="C:nucleus"/>
    <property type="evidence" value="ECO:0007669"/>
    <property type="project" value="TreeGrafter"/>
</dbReference>
<evidence type="ECO:0000256" key="1">
    <source>
        <dbReference type="ARBA" id="ARBA00022722"/>
    </source>
</evidence>
<feature type="domain" description="WW" evidence="5">
    <location>
        <begin position="323"/>
        <end position="350"/>
    </location>
</feature>
<accession>A0A1Q9ESF9</accession>
<dbReference type="EMBL" id="LSRX01000080">
    <property type="protein sequence ID" value="OLQ10338.1"/>
    <property type="molecule type" value="Genomic_DNA"/>
</dbReference>
<dbReference type="GO" id="GO:0003676">
    <property type="term" value="F:nucleic acid binding"/>
    <property type="evidence" value="ECO:0007669"/>
    <property type="project" value="InterPro"/>
</dbReference>
<keyword evidence="2" id="KW-0378">Hydrolase</keyword>
<evidence type="ECO:0000313" key="7">
    <source>
        <dbReference type="Proteomes" id="UP000186817"/>
    </source>
</evidence>
<evidence type="ECO:0000259" key="5">
    <source>
        <dbReference type="PROSITE" id="PS50020"/>
    </source>
</evidence>
<dbReference type="PROSITE" id="PS01159">
    <property type="entry name" value="WW_DOMAIN_1"/>
    <property type="match status" value="1"/>
</dbReference>
<dbReference type="PROSITE" id="PS50020">
    <property type="entry name" value="WW_DOMAIN_2"/>
    <property type="match status" value="1"/>
</dbReference>
<dbReference type="InterPro" id="IPR002562">
    <property type="entry name" value="3'-5'_exonuclease_dom"/>
</dbReference>
<dbReference type="InterPro" id="IPR051132">
    <property type="entry name" value="3-5_Exonuclease_domain"/>
</dbReference>
<protein>
    <submittedName>
        <fullName evidence="6">Exonuclease 3'-5' domain-containing protein 2</fullName>
    </submittedName>
</protein>
<gene>
    <name evidence="6" type="primary">EXD2</name>
    <name evidence="6" type="ORF">AK812_SmicGene5926</name>
</gene>
<keyword evidence="7" id="KW-1185">Reference proteome</keyword>
<organism evidence="6 7">
    <name type="scientific">Symbiodinium microadriaticum</name>
    <name type="common">Dinoflagellate</name>
    <name type="synonym">Zooxanthella microadriatica</name>
    <dbReference type="NCBI Taxonomy" id="2951"/>
    <lineage>
        <taxon>Eukaryota</taxon>
        <taxon>Sar</taxon>
        <taxon>Alveolata</taxon>
        <taxon>Dinophyceae</taxon>
        <taxon>Suessiales</taxon>
        <taxon>Symbiodiniaceae</taxon>
        <taxon>Symbiodinium</taxon>
    </lineage>
</organism>
<dbReference type="OrthoDB" id="431948at2759"/>
<dbReference type="SMART" id="SM00474">
    <property type="entry name" value="35EXOc"/>
    <property type="match status" value="1"/>
</dbReference>
<dbReference type="GO" id="GO:0005737">
    <property type="term" value="C:cytoplasm"/>
    <property type="evidence" value="ECO:0007669"/>
    <property type="project" value="TreeGrafter"/>
</dbReference>
<keyword evidence="4" id="KW-0472">Membrane</keyword>
<dbReference type="SUPFAM" id="SSF53098">
    <property type="entry name" value="Ribonuclease H-like"/>
    <property type="match status" value="1"/>
</dbReference>
<dbReference type="PANTHER" id="PTHR13620:SF104">
    <property type="entry name" value="EXONUCLEASE 3'-5' DOMAIN-CONTAINING PROTEIN 2"/>
    <property type="match status" value="1"/>
</dbReference>
<comment type="caution">
    <text evidence="6">The sequence shown here is derived from an EMBL/GenBank/DDBJ whole genome shotgun (WGS) entry which is preliminary data.</text>
</comment>
<keyword evidence="6" id="KW-0269">Exonuclease</keyword>
<keyword evidence="1" id="KW-0540">Nuclease</keyword>
<dbReference type="CDD" id="cd06141">
    <property type="entry name" value="WRN_exo"/>
    <property type="match status" value="1"/>
</dbReference>
<sequence length="1297" mass="141780">MALFAKAFVQGSAPPALPVSRLSSKPGRPLHDSPDRGVPSAVAAAATVLVAGVAAKRRSPMTRSAVAMRATAKKKPTTKKLISPQRRVQRLFVEEFKKTMFSPNPWYECPEETFPGGTKRIYDWWMTNRPTRDIEKICDGRDGCGCTWKQIDGRRGVSYVSFNEDGQVVYVREVGEPQGVGKFKDNTMKSLQPVMGVMNVITGALNFADWYLKVEASTATGFSVGGGSGMGSAATTGHMATVGVDWSQYRHAFEHSKEKDVITSGNVITIVISLSIAIGIICFFPVITIIIINMRVVEVGGFWQIEDEIAEQEENIRKDLADWMELFAEDGEKFFYNRHTEESRFDDPRMAVYHVLYARIKMVAKMKDDPVGDGSFSRMREPTDAEKELRRNSVVKIQTWGRVRDSVMLAKRKMAMAREQAGVEIVADTYKDKYEAWTRLDVAGSSRPWKARLPVTVSCDSQWQAVFHDARRDPRRGRFASWPCLYSDLYHRGHMAAFAVRCPPVLRSAGSLVLWSRGPLVRRPSGPPEFDHRVDQARHARLLEEADICALIPVERLTGAIQREMRSSSRTSSKVTLESGRDLATVAYDLAAFVGHEGPYTLHEIYQAFSFCDKIAAIQQQAVKGMSVCRYSKCGCKGRIAVSHLDQFPSASAAGAMASMEFEVSWNGATEKVAVLTSSSAAEQAATDISETSETTIVGFDTEWGSKGEVALVQLATADRCLLLLLPEVHLQDCPSLLRLFQDPHYLKVGVAVGLDAELLKEQFQIDLRGCVDLARLAAREGEVRQTQPIGLAALTQQLLGVDLPKDASIRCSNWAERPLSPDQLAYAARDALAGRDCAAALASKHKPPDAHLLDWCQGLLDKAGKDPKPGKVKKAVAEDPSAGADAGRLKATLDCGAYSCVTKFGMRTILGSDGKPLMHMKDRTVDGLVRRGMASISKEGGVEVVRLNFTPTDHYEYAGLDAAERNACVGCGSYGVARYYIVPKVFFSHLPEACKSYNCHDVVMLCPRCRAIAEPAQMSLTQELLAAHGALRAGSLYANENALTQAQITAKKAAITLRKGGTKPFLPNKVQALREAVAAGLGMAVEDLGEASFILAESLGAGRLPSERVVEEAMASSESLRAFLRSWREAFVKALQPKFLSEGWSLETGLDGRFIPSVASSLEWTRWLSSFSASKMPARKVRGKNCGEEAPGFMPPQAAVLSQLLEIELRPPGSGLAARLDSGRRLKIAEAEEAVAEALAAEAAKMEGQDEGSPQEARAFDAEPDSSEEIMATLTSLGLPLKCGDWPAGEEEELEQ</sequence>
<evidence type="ECO:0000256" key="3">
    <source>
        <dbReference type="SAM" id="MobiDB-lite"/>
    </source>
</evidence>
<dbReference type="Proteomes" id="UP000186817">
    <property type="component" value="Unassembled WGS sequence"/>
</dbReference>
<dbReference type="Pfam" id="PF01612">
    <property type="entry name" value="DNA_pol_A_exo1"/>
    <property type="match status" value="1"/>
</dbReference>
<dbReference type="GO" id="GO:0006139">
    <property type="term" value="P:nucleobase-containing compound metabolic process"/>
    <property type="evidence" value="ECO:0007669"/>
    <property type="project" value="InterPro"/>
</dbReference>
<dbReference type="Gene3D" id="3.30.420.10">
    <property type="entry name" value="Ribonuclease H-like superfamily/Ribonuclease H"/>
    <property type="match status" value="1"/>
</dbReference>
<feature type="region of interest" description="Disordered" evidence="3">
    <location>
        <begin position="16"/>
        <end position="38"/>
    </location>
</feature>
<name>A0A1Q9ESF9_SYMMI</name>
<dbReference type="InterPro" id="IPR001202">
    <property type="entry name" value="WW_dom"/>
</dbReference>
<dbReference type="PANTHER" id="PTHR13620">
    <property type="entry name" value="3-5 EXONUCLEASE"/>
    <property type="match status" value="1"/>
</dbReference>
<dbReference type="GO" id="GO:0008408">
    <property type="term" value="F:3'-5' exonuclease activity"/>
    <property type="evidence" value="ECO:0007669"/>
    <property type="project" value="InterPro"/>
</dbReference>
<keyword evidence="4" id="KW-0812">Transmembrane</keyword>
<feature type="transmembrane region" description="Helical" evidence="4">
    <location>
        <begin position="267"/>
        <end position="292"/>
    </location>
</feature>
<dbReference type="CDD" id="cd00201">
    <property type="entry name" value="WW"/>
    <property type="match status" value="1"/>
</dbReference>
<dbReference type="InterPro" id="IPR012337">
    <property type="entry name" value="RNaseH-like_sf"/>
</dbReference>